<evidence type="ECO:0000313" key="2">
    <source>
        <dbReference type="Proteomes" id="UP000249363"/>
    </source>
</evidence>
<evidence type="ECO:0000313" key="1">
    <source>
        <dbReference type="EMBL" id="RAO68311.1"/>
    </source>
</evidence>
<accession>A0A364KXU3</accession>
<keyword evidence="2" id="KW-1185">Reference proteome</keyword>
<comment type="caution">
    <text evidence="1">The sequence shown here is derived from an EMBL/GenBank/DDBJ whole genome shotgun (WGS) entry which is preliminary data.</text>
</comment>
<dbReference type="EMBL" id="MIKG01000007">
    <property type="protein sequence ID" value="RAO68311.1"/>
    <property type="molecule type" value="Genomic_DNA"/>
</dbReference>
<dbReference type="Proteomes" id="UP000249363">
    <property type="component" value="Unassembled WGS sequence"/>
</dbReference>
<reference evidence="1 2" key="1">
    <citation type="journal article" date="2017" name="Biotechnol. Biofuels">
        <title>Differential beta-glucosidase expression as a function of carbon source availability in Talaromyces amestolkiae: a genomic and proteomic approach.</title>
        <authorList>
            <person name="de Eugenio L.I."/>
            <person name="Mendez-Liter J.A."/>
            <person name="Nieto-Dominguez M."/>
            <person name="Alonso L."/>
            <person name="Gil-Munoz J."/>
            <person name="Barriuso J."/>
            <person name="Prieto A."/>
            <person name="Martinez M.J."/>
        </authorList>
    </citation>
    <scope>NUCLEOTIDE SEQUENCE [LARGE SCALE GENOMIC DNA]</scope>
    <source>
        <strain evidence="1 2">CIB</strain>
    </source>
</reference>
<name>A0A364KXU3_TALAM</name>
<protein>
    <submittedName>
        <fullName evidence="1">Uncharacterized protein</fullName>
    </submittedName>
</protein>
<dbReference type="OrthoDB" id="5364171at2759"/>
<organism evidence="1 2">
    <name type="scientific">Talaromyces amestolkiae</name>
    <dbReference type="NCBI Taxonomy" id="1196081"/>
    <lineage>
        <taxon>Eukaryota</taxon>
        <taxon>Fungi</taxon>
        <taxon>Dikarya</taxon>
        <taxon>Ascomycota</taxon>
        <taxon>Pezizomycotina</taxon>
        <taxon>Eurotiomycetes</taxon>
        <taxon>Eurotiomycetidae</taxon>
        <taxon>Eurotiales</taxon>
        <taxon>Trichocomaceae</taxon>
        <taxon>Talaromyces</taxon>
        <taxon>Talaromyces sect. Talaromyces</taxon>
    </lineage>
</organism>
<proteinExistence type="predicted"/>
<dbReference type="GeneID" id="63793539"/>
<sequence length="257" mass="28722">MPVHYAYAADMTGPDGYRYLLTFASQEVSNQWWRAIQDQAARGTKGYKDVQRISSQSYRFSTVTFGAFHTAVYPDMPLARFAGIVVYTWLPDTGSGDRPRLWPLPPPPERDVIPNNRQVFNPLLQGVSGPRRATSTSFVIKTNQYARTRFRIELENRHGDGSSETFNPVVLIDSDKIYIRLAISSAGYVVELPNGNLGVSGQATVFTFGDFKRRFATRTGNDNAVDWSEAKDNVDPAKCGISAIYAEDHAGIEWELV</sequence>
<dbReference type="AlphaFoldDB" id="A0A364KXU3"/>
<dbReference type="RefSeq" id="XP_040732827.1">
    <property type="nucleotide sequence ID" value="XM_040876677.1"/>
</dbReference>
<gene>
    <name evidence="1" type="ORF">BHQ10_004323</name>
</gene>